<dbReference type="PROSITE" id="PS00080">
    <property type="entry name" value="MULTICOPPER_OXIDASE2"/>
    <property type="match status" value="1"/>
</dbReference>
<dbReference type="SUPFAM" id="SSF49503">
    <property type="entry name" value="Cupredoxins"/>
    <property type="match status" value="2"/>
</dbReference>
<dbReference type="Pfam" id="PF07732">
    <property type="entry name" value="Cu-oxidase_3"/>
    <property type="match status" value="1"/>
</dbReference>
<dbReference type="PANTHER" id="PTHR11709:SF394">
    <property type="entry name" value="FI03373P-RELATED"/>
    <property type="match status" value="1"/>
</dbReference>
<dbReference type="PANTHER" id="PTHR11709">
    <property type="entry name" value="MULTI-COPPER OXIDASE"/>
    <property type="match status" value="1"/>
</dbReference>
<proteinExistence type="predicted"/>
<feature type="domain" description="Plastocyanin-like" evidence="5">
    <location>
        <begin position="388"/>
        <end position="489"/>
    </location>
</feature>
<evidence type="ECO:0000256" key="1">
    <source>
        <dbReference type="ARBA" id="ARBA00022723"/>
    </source>
</evidence>
<sequence>MSRRIRLAVAAVAALAVVGPLGWAWQDSLLPSTYSVMDLGRPDLGGGPDAHVHHGVSVADLTGPAGEPDVAVTLTARRESFVLGGGERMTGYTVNHLSPGPPIRATEGQLVAVTLVNESVADGVTLHWHGVDVPNAEDGVAGVTQDAVPQGGSHVYRFRAGRPGSYWYHSHQVSHEQVRQGLFGALVIEPAGSGPAPGSGSEPGPGQGPGPAGLGPGAVVAGPAGLDVLAPVHTYANLRTVGGRTGTPRVDAAGPVRLRVVNTDNDTVRVTVAGAPYRLLALDARDLHEPGELTGEAVLVPAGGRADLGLVVPSTGPAVRVDLGGVALVLGRPGAAPAPALSPAGTVDPLRYGTPAPLGLDPGRADRRFTLRIGRFPGFVDGRPGVWWTVNGHLFPDVPMFVVREGDTVVMTIVNGSGKAHPMHLHGHHAVILSRDGTPATGSPEWRDSLDVPAGSTYVLAFRADNPGIWMDHCHNLDHAAQGLVAHVAYEGVSEPYRVGRGNAPE</sequence>
<gene>
    <name evidence="7" type="ORF">IW245_003761</name>
</gene>
<keyword evidence="3" id="KW-0186">Copper</keyword>
<dbReference type="EMBL" id="JADOUF010000001">
    <property type="protein sequence ID" value="MBG6137567.1"/>
    <property type="molecule type" value="Genomic_DNA"/>
</dbReference>
<keyword evidence="2" id="KW-0560">Oxidoreductase</keyword>
<dbReference type="Proteomes" id="UP000622552">
    <property type="component" value="Unassembled WGS sequence"/>
</dbReference>
<dbReference type="InterPro" id="IPR008972">
    <property type="entry name" value="Cupredoxin"/>
</dbReference>
<evidence type="ECO:0000256" key="2">
    <source>
        <dbReference type="ARBA" id="ARBA00023002"/>
    </source>
</evidence>
<dbReference type="RefSeq" id="WP_197004418.1">
    <property type="nucleotide sequence ID" value="NZ_BONS01000020.1"/>
</dbReference>
<evidence type="ECO:0000256" key="4">
    <source>
        <dbReference type="SAM" id="MobiDB-lite"/>
    </source>
</evidence>
<name>A0A8J7KXA1_9ACTN</name>
<organism evidence="7 8">
    <name type="scientific">Longispora fulva</name>
    <dbReference type="NCBI Taxonomy" id="619741"/>
    <lineage>
        <taxon>Bacteria</taxon>
        <taxon>Bacillati</taxon>
        <taxon>Actinomycetota</taxon>
        <taxon>Actinomycetes</taxon>
        <taxon>Micromonosporales</taxon>
        <taxon>Micromonosporaceae</taxon>
        <taxon>Longispora</taxon>
    </lineage>
</organism>
<dbReference type="Pfam" id="PF07731">
    <property type="entry name" value="Cu-oxidase_2"/>
    <property type="match status" value="1"/>
</dbReference>
<feature type="domain" description="Plastocyanin-like" evidence="6">
    <location>
        <begin position="84"/>
        <end position="191"/>
    </location>
</feature>
<feature type="compositionally biased region" description="Gly residues" evidence="4">
    <location>
        <begin position="195"/>
        <end position="216"/>
    </location>
</feature>
<evidence type="ECO:0000313" key="8">
    <source>
        <dbReference type="Proteomes" id="UP000622552"/>
    </source>
</evidence>
<dbReference type="AlphaFoldDB" id="A0A8J7KXA1"/>
<evidence type="ECO:0000313" key="7">
    <source>
        <dbReference type="EMBL" id="MBG6137567.1"/>
    </source>
</evidence>
<evidence type="ECO:0000256" key="3">
    <source>
        <dbReference type="ARBA" id="ARBA00023008"/>
    </source>
</evidence>
<dbReference type="Gene3D" id="2.60.40.420">
    <property type="entry name" value="Cupredoxins - blue copper proteins"/>
    <property type="match status" value="3"/>
</dbReference>
<dbReference type="GO" id="GO:0005507">
    <property type="term" value="F:copper ion binding"/>
    <property type="evidence" value="ECO:0007669"/>
    <property type="project" value="InterPro"/>
</dbReference>
<dbReference type="InterPro" id="IPR011706">
    <property type="entry name" value="Cu-oxidase_C"/>
</dbReference>
<reference evidence="7" key="1">
    <citation type="submission" date="2020-11" db="EMBL/GenBank/DDBJ databases">
        <title>Sequencing the genomes of 1000 actinobacteria strains.</title>
        <authorList>
            <person name="Klenk H.-P."/>
        </authorList>
    </citation>
    <scope>NUCLEOTIDE SEQUENCE</scope>
    <source>
        <strain evidence="7">DSM 45356</strain>
    </source>
</reference>
<dbReference type="InterPro" id="IPR002355">
    <property type="entry name" value="Cu_oxidase_Cu_BS"/>
</dbReference>
<dbReference type="GO" id="GO:0016491">
    <property type="term" value="F:oxidoreductase activity"/>
    <property type="evidence" value="ECO:0007669"/>
    <property type="project" value="UniProtKB-KW"/>
</dbReference>
<accession>A0A8J7KXA1</accession>
<dbReference type="InterPro" id="IPR045087">
    <property type="entry name" value="Cu-oxidase_fam"/>
</dbReference>
<dbReference type="CDD" id="cd04202">
    <property type="entry name" value="CuRO_D2_2dMcoN_like"/>
    <property type="match status" value="1"/>
</dbReference>
<comment type="caution">
    <text evidence="7">The sequence shown here is derived from an EMBL/GenBank/DDBJ whole genome shotgun (WGS) entry which is preliminary data.</text>
</comment>
<evidence type="ECO:0000259" key="6">
    <source>
        <dbReference type="Pfam" id="PF07732"/>
    </source>
</evidence>
<protein>
    <submittedName>
        <fullName evidence="7">FtsP/CotA-like multicopper oxidase with cupredoxin domain</fullName>
    </submittedName>
</protein>
<evidence type="ECO:0000259" key="5">
    <source>
        <dbReference type="Pfam" id="PF07731"/>
    </source>
</evidence>
<keyword evidence="8" id="KW-1185">Reference proteome</keyword>
<dbReference type="InterPro" id="IPR011707">
    <property type="entry name" value="Cu-oxidase-like_N"/>
</dbReference>
<feature type="region of interest" description="Disordered" evidence="4">
    <location>
        <begin position="189"/>
        <end position="218"/>
    </location>
</feature>
<keyword evidence="1" id="KW-0479">Metal-binding</keyword>